<evidence type="ECO:0000256" key="1">
    <source>
        <dbReference type="ARBA" id="ARBA00004876"/>
    </source>
</evidence>
<keyword evidence="8 11" id="KW-0012">Acyltransferase</keyword>
<evidence type="ECO:0000256" key="3">
    <source>
        <dbReference type="ARBA" id="ARBA00013266"/>
    </source>
</evidence>
<keyword evidence="12" id="KW-1185">Reference proteome</keyword>
<reference evidence="11" key="1">
    <citation type="submission" date="2022-05" db="EMBL/GenBank/DDBJ databases">
        <authorList>
            <person name="Sun H.-N."/>
        </authorList>
    </citation>
    <scope>NUCLEOTIDE SEQUENCE</scope>
    <source>
        <strain evidence="11">HB14</strain>
    </source>
</reference>
<dbReference type="InterPro" id="IPR042122">
    <property type="entry name" value="Ser_AcTrfase_N_sf"/>
</dbReference>
<dbReference type="Proteomes" id="UP001139319">
    <property type="component" value="Unassembled WGS sequence"/>
</dbReference>
<dbReference type="SUPFAM" id="SSF51161">
    <property type="entry name" value="Trimeric LpxA-like enzymes"/>
    <property type="match status" value="1"/>
</dbReference>
<comment type="similarity">
    <text evidence="2">Belongs to the transferase hexapeptide repeat family.</text>
</comment>
<dbReference type="FunFam" id="2.160.10.10:FF:000002">
    <property type="entry name" value="Serine acetyltransferase"/>
    <property type="match status" value="1"/>
</dbReference>
<dbReference type="Pfam" id="PF06426">
    <property type="entry name" value="SATase_N"/>
    <property type="match status" value="1"/>
</dbReference>
<evidence type="ECO:0000256" key="6">
    <source>
        <dbReference type="ARBA" id="ARBA00022679"/>
    </source>
</evidence>
<dbReference type="EMBL" id="JAMFTH010000003">
    <property type="protein sequence ID" value="MCP8899792.1"/>
    <property type="molecule type" value="Genomic_DNA"/>
</dbReference>
<dbReference type="RefSeq" id="WP_253968090.1">
    <property type="nucleotide sequence ID" value="NZ_JAMFTH010000003.1"/>
</dbReference>
<comment type="pathway">
    <text evidence="1">Amino-acid biosynthesis; L-cysteine biosynthesis; L-cysteine from L-serine: step 1/2.</text>
</comment>
<dbReference type="GO" id="GO:0009001">
    <property type="term" value="F:serine O-acetyltransferase activity"/>
    <property type="evidence" value="ECO:0007669"/>
    <property type="project" value="UniProtKB-EC"/>
</dbReference>
<dbReference type="InterPro" id="IPR053376">
    <property type="entry name" value="Serine_acetyltransferase"/>
</dbReference>
<accession>A0A9X2I6L0</accession>
<evidence type="ECO:0000256" key="2">
    <source>
        <dbReference type="ARBA" id="ARBA00007274"/>
    </source>
</evidence>
<evidence type="ECO:0000259" key="10">
    <source>
        <dbReference type="SMART" id="SM00971"/>
    </source>
</evidence>
<evidence type="ECO:0000256" key="8">
    <source>
        <dbReference type="ARBA" id="ARBA00023315"/>
    </source>
</evidence>
<dbReference type="InterPro" id="IPR010493">
    <property type="entry name" value="Ser_AcTrfase_N"/>
</dbReference>
<evidence type="ECO:0000256" key="4">
    <source>
        <dbReference type="ARBA" id="ARBA00018522"/>
    </source>
</evidence>
<evidence type="ECO:0000256" key="9">
    <source>
        <dbReference type="ARBA" id="ARBA00049486"/>
    </source>
</evidence>
<feature type="domain" description="Serine acetyltransferase N-terminal" evidence="10">
    <location>
        <begin position="13"/>
        <end position="117"/>
    </location>
</feature>
<name>A0A9X2I6L0_9GAMM</name>
<dbReference type="EC" id="2.3.1.30" evidence="3"/>
<evidence type="ECO:0000313" key="12">
    <source>
        <dbReference type="Proteomes" id="UP001139319"/>
    </source>
</evidence>
<dbReference type="Gene3D" id="2.160.10.10">
    <property type="entry name" value="Hexapeptide repeat proteins"/>
    <property type="match status" value="1"/>
</dbReference>
<gene>
    <name evidence="11" type="primary">cysE</name>
    <name evidence="11" type="ORF">M6D89_10835</name>
</gene>
<dbReference type="InterPro" id="IPR005881">
    <property type="entry name" value="Ser_O-AcTrfase"/>
</dbReference>
<keyword evidence="5" id="KW-0028">Amino-acid biosynthesis</keyword>
<dbReference type="NCBIfam" id="NF041874">
    <property type="entry name" value="EPS_EpsC"/>
    <property type="match status" value="1"/>
</dbReference>
<dbReference type="AlphaFoldDB" id="A0A9X2I6L0"/>
<dbReference type="InterPro" id="IPR011004">
    <property type="entry name" value="Trimer_LpxA-like_sf"/>
</dbReference>
<organism evidence="11 12">
    <name type="scientific">Gilvimarinus xylanilyticus</name>
    <dbReference type="NCBI Taxonomy" id="2944139"/>
    <lineage>
        <taxon>Bacteria</taxon>
        <taxon>Pseudomonadati</taxon>
        <taxon>Pseudomonadota</taxon>
        <taxon>Gammaproteobacteria</taxon>
        <taxon>Cellvibrionales</taxon>
        <taxon>Cellvibrionaceae</taxon>
        <taxon>Gilvimarinus</taxon>
    </lineage>
</organism>
<protein>
    <recommendedName>
        <fullName evidence="4">Serine acetyltransferase</fullName>
        <ecNumber evidence="3">2.3.1.30</ecNumber>
    </recommendedName>
</protein>
<dbReference type="CDD" id="cd03354">
    <property type="entry name" value="LbH_SAT"/>
    <property type="match status" value="1"/>
</dbReference>
<dbReference type="GO" id="GO:0006535">
    <property type="term" value="P:cysteine biosynthetic process from serine"/>
    <property type="evidence" value="ECO:0007669"/>
    <property type="project" value="InterPro"/>
</dbReference>
<comment type="catalytic activity">
    <reaction evidence="9">
        <text>L-serine + acetyl-CoA = O-acetyl-L-serine + CoA</text>
        <dbReference type="Rhea" id="RHEA:24560"/>
        <dbReference type="ChEBI" id="CHEBI:33384"/>
        <dbReference type="ChEBI" id="CHEBI:57287"/>
        <dbReference type="ChEBI" id="CHEBI:57288"/>
        <dbReference type="ChEBI" id="CHEBI:58340"/>
        <dbReference type="EC" id="2.3.1.30"/>
    </reaction>
</comment>
<evidence type="ECO:0000313" key="11">
    <source>
        <dbReference type="EMBL" id="MCP8899792.1"/>
    </source>
</evidence>
<dbReference type="Gene3D" id="1.10.3130.10">
    <property type="entry name" value="serine acetyltransferase, domain 1"/>
    <property type="match status" value="1"/>
</dbReference>
<comment type="caution">
    <text evidence="11">The sequence shown here is derived from an EMBL/GenBank/DDBJ whole genome shotgun (WGS) entry which is preliminary data.</text>
</comment>
<dbReference type="SMART" id="SM00971">
    <property type="entry name" value="SATase_N"/>
    <property type="match status" value="1"/>
</dbReference>
<proteinExistence type="inferred from homology"/>
<dbReference type="GO" id="GO:0005737">
    <property type="term" value="C:cytoplasm"/>
    <property type="evidence" value="ECO:0007669"/>
    <property type="project" value="InterPro"/>
</dbReference>
<keyword evidence="7" id="KW-0198">Cysteine biosynthesis</keyword>
<dbReference type="InterPro" id="IPR045304">
    <property type="entry name" value="LbH_SAT"/>
</dbReference>
<sequence length="266" mass="28262">MTIQQAAASADPVWEQIRLSATEQAAKEPMLASFLYATILNHTSLEDALSFHLANKLESPALPAISVREVIDEALADDPAIGTAMRADIQAINERDSACCSLTTPFLFFKGFHALQAYRIAHWLWGKERRAMALFLQNRISVVFSVDIHPAARIGRGIMLDHGTGIVIGETAVVEDEVSIMQAVTLGGTGKESGDRHPKVRSGVLISAGAKILGNIEIGHCAKVGAGSVVLKSVPPRTTVAGVPAKIVGSADCAHPSRAMNHTIGE</sequence>
<dbReference type="NCBIfam" id="NF008349">
    <property type="entry name" value="PRK11132.1"/>
    <property type="match status" value="1"/>
</dbReference>
<dbReference type="NCBIfam" id="TIGR01172">
    <property type="entry name" value="cysE"/>
    <property type="match status" value="1"/>
</dbReference>
<keyword evidence="6 11" id="KW-0808">Transferase</keyword>
<dbReference type="PANTHER" id="PTHR42811">
    <property type="entry name" value="SERINE ACETYLTRANSFERASE"/>
    <property type="match status" value="1"/>
</dbReference>
<evidence type="ECO:0000256" key="7">
    <source>
        <dbReference type="ARBA" id="ARBA00023192"/>
    </source>
</evidence>
<evidence type="ECO:0000256" key="5">
    <source>
        <dbReference type="ARBA" id="ARBA00022605"/>
    </source>
</evidence>
<reference evidence="11" key="2">
    <citation type="submission" date="2023-01" db="EMBL/GenBank/DDBJ databases">
        <title>Gilvimarinus xylanilyticus HB14 isolated from Caulerpa lentillifera aquaculture base in Hainan, China.</title>
        <authorList>
            <person name="Zhang Y.-J."/>
        </authorList>
    </citation>
    <scope>NUCLEOTIDE SEQUENCE</scope>
    <source>
        <strain evidence="11">HB14</strain>
    </source>
</reference>